<dbReference type="GO" id="GO:0017006">
    <property type="term" value="P:protein-tetrapyrrole linkage"/>
    <property type="evidence" value="ECO:0007669"/>
    <property type="project" value="UniProtKB-UniRule"/>
</dbReference>
<comment type="similarity">
    <text evidence="1 3">Belongs to the CpcS/CpeS biliprotein lyase family.</text>
</comment>
<dbReference type="RefSeq" id="WP_106455219.1">
    <property type="nucleotide sequence ID" value="NZ_PXOH01000002.1"/>
</dbReference>
<evidence type="ECO:0000256" key="1">
    <source>
        <dbReference type="ARBA" id="ARBA00010681"/>
    </source>
</evidence>
<evidence type="ECO:0000256" key="2">
    <source>
        <dbReference type="ARBA" id="ARBA00023239"/>
    </source>
</evidence>
<gene>
    <name evidence="3" type="primary">cpcS</name>
    <name evidence="4" type="ORF">C7H19_02005</name>
</gene>
<comment type="function">
    <text evidence="3">Covalently attaches a chromophore to Cys residue(s) of phycobiliproteins.</text>
</comment>
<keyword evidence="2 3" id="KW-0456">Lyase</keyword>
<protein>
    <recommendedName>
        <fullName evidence="3">Chromophore lyase CpcS/CpeS</fullName>
        <ecNumber evidence="3">4.-.-.-</ecNumber>
    </recommendedName>
</protein>
<evidence type="ECO:0000313" key="5">
    <source>
        <dbReference type="Proteomes" id="UP000239001"/>
    </source>
</evidence>
<reference evidence="4 5" key="2">
    <citation type="submission" date="2018-03" db="EMBL/GenBank/DDBJ databases">
        <authorList>
            <person name="Keele B.F."/>
        </authorList>
    </citation>
    <scope>NUCLEOTIDE SEQUENCE [LARGE SCALE GENOMIC DNA]</scope>
    <source>
        <strain evidence="4 5">CCALA 016</strain>
    </source>
</reference>
<accession>A0A2T1M276</accession>
<dbReference type="HAMAP" id="MF_01459">
    <property type="entry name" value="Chrphore_lyase_CpxS"/>
    <property type="match status" value="1"/>
</dbReference>
<dbReference type="EMBL" id="PXOH01000002">
    <property type="protein sequence ID" value="PSF38854.1"/>
    <property type="molecule type" value="Genomic_DNA"/>
</dbReference>
<evidence type="ECO:0000313" key="4">
    <source>
        <dbReference type="EMBL" id="PSF38854.1"/>
    </source>
</evidence>
<dbReference type="Proteomes" id="UP000239001">
    <property type="component" value="Unassembled WGS sequence"/>
</dbReference>
<keyword evidence="5" id="KW-1185">Reference proteome</keyword>
<sequence length="183" mass="21397">MNTSAFIEFFDCCVGSWKTERTYHYLAYQEVERSRTEFTVKPLTPEIKNKVLSDNQYKSLENLDEFPGFNLEFYTISEKGDEVSQNLNLLFVAKTENNLILEGDYLRDRAYEEARPIISHFQFNSHSKELLMTTNYTRTVSVDSIILINPNLRLRRIINYQRPPEGEPPQNVVLVGFGVEQKQ</sequence>
<dbReference type="InterPro" id="IPR012674">
    <property type="entry name" value="Calycin"/>
</dbReference>
<dbReference type="EC" id="4.-.-.-" evidence="3"/>
<dbReference type="AlphaFoldDB" id="A0A2T1M276"/>
<proteinExistence type="inferred from homology"/>
<dbReference type="OrthoDB" id="529172at2"/>
<dbReference type="InterPro" id="IPR018536">
    <property type="entry name" value="CpcS/CpeS"/>
</dbReference>
<evidence type="ECO:0000256" key="3">
    <source>
        <dbReference type="HAMAP-Rule" id="MF_01459"/>
    </source>
</evidence>
<name>A0A2T1M276_9CHRO</name>
<comment type="caution">
    <text evidence="4">The sequence shown here is derived from an EMBL/GenBank/DDBJ whole genome shotgun (WGS) entry which is preliminary data.</text>
</comment>
<dbReference type="Gene3D" id="2.40.128.20">
    <property type="match status" value="1"/>
</dbReference>
<organism evidence="4 5">
    <name type="scientific">Aphanothece hegewaldii CCALA 016</name>
    <dbReference type="NCBI Taxonomy" id="2107694"/>
    <lineage>
        <taxon>Bacteria</taxon>
        <taxon>Bacillati</taxon>
        <taxon>Cyanobacteriota</taxon>
        <taxon>Cyanophyceae</taxon>
        <taxon>Oscillatoriophycideae</taxon>
        <taxon>Chroococcales</taxon>
        <taxon>Aphanothecaceae</taxon>
        <taxon>Aphanothece</taxon>
    </lineage>
</organism>
<reference evidence="4 5" key="1">
    <citation type="submission" date="2018-03" db="EMBL/GenBank/DDBJ databases">
        <title>The ancient ancestry and fast evolution of plastids.</title>
        <authorList>
            <person name="Moore K.R."/>
            <person name="Magnabosco C."/>
            <person name="Momper L."/>
            <person name="Gold D.A."/>
            <person name="Bosak T."/>
            <person name="Fournier G.P."/>
        </authorList>
    </citation>
    <scope>NUCLEOTIDE SEQUENCE [LARGE SCALE GENOMIC DNA]</scope>
    <source>
        <strain evidence="4 5">CCALA 016</strain>
    </source>
</reference>
<dbReference type="GO" id="GO:0016829">
    <property type="term" value="F:lyase activity"/>
    <property type="evidence" value="ECO:0007669"/>
    <property type="project" value="UniProtKB-KW"/>
</dbReference>
<dbReference type="Pfam" id="PF09367">
    <property type="entry name" value="CpeS"/>
    <property type="match status" value="1"/>
</dbReference>